<proteinExistence type="predicted"/>
<reference evidence="1 2" key="1">
    <citation type="submission" date="2021-05" db="EMBL/GenBank/DDBJ databases">
        <title>Comparative genomic studies on the polysaccharide-degrading batcterial strains of the Flammeovirga genus.</title>
        <authorList>
            <person name="Zewei F."/>
            <person name="Zheng Z."/>
            <person name="Yu L."/>
            <person name="Ruyue G."/>
            <person name="Yanhong M."/>
            <person name="Yuanyuan C."/>
            <person name="Jingyan G."/>
            <person name="Wenjun H."/>
        </authorList>
    </citation>
    <scope>NUCLEOTIDE SEQUENCE [LARGE SCALE GENOMIC DNA]</scope>
    <source>
        <strain evidence="1 2">NBRC:100898</strain>
    </source>
</reference>
<gene>
    <name evidence="1" type="ORF">KMW28_22705</name>
</gene>
<evidence type="ECO:0000313" key="1">
    <source>
        <dbReference type="EMBL" id="QWG05234.1"/>
    </source>
</evidence>
<organism evidence="1 2">
    <name type="scientific">Flammeovirga yaeyamensis</name>
    <dbReference type="NCBI Taxonomy" id="367791"/>
    <lineage>
        <taxon>Bacteria</taxon>
        <taxon>Pseudomonadati</taxon>
        <taxon>Bacteroidota</taxon>
        <taxon>Cytophagia</taxon>
        <taxon>Cytophagales</taxon>
        <taxon>Flammeovirgaceae</taxon>
        <taxon>Flammeovirga</taxon>
    </lineage>
</organism>
<keyword evidence="2" id="KW-1185">Reference proteome</keyword>
<dbReference type="KEGG" id="fya:KMW28_22705"/>
<accession>A0AAX1NCF9</accession>
<name>A0AAX1NCF9_9BACT</name>
<protein>
    <submittedName>
        <fullName evidence="1">DUF2490 domain-containing protein</fullName>
    </submittedName>
</protein>
<dbReference type="Proteomes" id="UP000678679">
    <property type="component" value="Chromosome 2"/>
</dbReference>
<dbReference type="EMBL" id="CP076133">
    <property type="protein sequence ID" value="QWG05234.1"/>
    <property type="molecule type" value="Genomic_DNA"/>
</dbReference>
<dbReference type="RefSeq" id="WP_169662097.1">
    <property type="nucleotide sequence ID" value="NZ_CP076133.1"/>
</dbReference>
<sequence length="248" mass="29318">MKSIHFKISLLIICYLFINKVNGQDISTQDNLTQQIWTSYKMTSKVKENTSIAAEFGFRTISPKAWNRYYVNPSVSFSLPKIMFKKLQYKESLFGGMSVFFTDNNEVANRLELRPYQGYALDWPNWPRLRLRHSLKFEERFELNTSNWKNDFGFRFRYLLELNLQLQGDVFQEAKGIYFPISAEFFWNLVGTKQFNDVVRTNVGIGSVLSKNWRGEIKVGYNYSRDTIVEDFKTNDIIYQARLFFTIP</sequence>
<dbReference type="Pfam" id="PF10677">
    <property type="entry name" value="DUF2490"/>
    <property type="match status" value="1"/>
</dbReference>
<dbReference type="AlphaFoldDB" id="A0AAX1NCF9"/>
<dbReference type="InterPro" id="IPR019619">
    <property type="entry name" value="DUF2490"/>
</dbReference>
<evidence type="ECO:0000313" key="2">
    <source>
        <dbReference type="Proteomes" id="UP000678679"/>
    </source>
</evidence>